<feature type="compositionally biased region" description="Low complexity" evidence="4">
    <location>
        <begin position="356"/>
        <end position="366"/>
    </location>
</feature>
<evidence type="ECO:0000256" key="3">
    <source>
        <dbReference type="SAM" id="Coils"/>
    </source>
</evidence>
<keyword evidence="3" id="KW-0175">Coiled coil</keyword>
<dbReference type="EMBL" id="KZ825478">
    <property type="protein sequence ID" value="PYI34146.1"/>
    <property type="molecule type" value="Genomic_DNA"/>
</dbReference>
<accession>A0A2V5JE75</accession>
<comment type="subcellular location">
    <subcellularLocation>
        <location evidence="1">Nucleus</location>
    </subcellularLocation>
</comment>
<dbReference type="PANTHER" id="PTHR40621:SF9">
    <property type="entry name" value="MEAB PROTEIN"/>
    <property type="match status" value="1"/>
</dbReference>
<evidence type="ECO:0000256" key="4">
    <source>
        <dbReference type="SAM" id="MobiDB-lite"/>
    </source>
</evidence>
<feature type="coiled-coil region" evidence="3">
    <location>
        <begin position="90"/>
        <end position="117"/>
    </location>
</feature>
<dbReference type="CDD" id="cd14688">
    <property type="entry name" value="bZIP_YAP"/>
    <property type="match status" value="1"/>
</dbReference>
<evidence type="ECO:0000313" key="6">
    <source>
        <dbReference type="EMBL" id="PYI34146.1"/>
    </source>
</evidence>
<organism evidence="6 7">
    <name type="scientific">Aspergillus indologenus CBS 114.80</name>
    <dbReference type="NCBI Taxonomy" id="1450541"/>
    <lineage>
        <taxon>Eukaryota</taxon>
        <taxon>Fungi</taxon>
        <taxon>Dikarya</taxon>
        <taxon>Ascomycota</taxon>
        <taxon>Pezizomycotina</taxon>
        <taxon>Eurotiomycetes</taxon>
        <taxon>Eurotiomycetidae</taxon>
        <taxon>Eurotiales</taxon>
        <taxon>Aspergillaceae</taxon>
        <taxon>Aspergillus</taxon>
        <taxon>Aspergillus subgen. Circumdati</taxon>
    </lineage>
</organism>
<dbReference type="GO" id="GO:0090575">
    <property type="term" value="C:RNA polymerase II transcription regulator complex"/>
    <property type="evidence" value="ECO:0007669"/>
    <property type="project" value="TreeGrafter"/>
</dbReference>
<dbReference type="InterPro" id="IPR004827">
    <property type="entry name" value="bZIP"/>
</dbReference>
<feature type="region of interest" description="Disordered" evidence="4">
    <location>
        <begin position="1"/>
        <end position="80"/>
    </location>
</feature>
<evidence type="ECO:0000256" key="1">
    <source>
        <dbReference type="ARBA" id="ARBA00004123"/>
    </source>
</evidence>
<feature type="region of interest" description="Disordered" evidence="4">
    <location>
        <begin position="170"/>
        <end position="292"/>
    </location>
</feature>
<feature type="domain" description="BZIP" evidence="5">
    <location>
        <begin position="71"/>
        <end position="85"/>
    </location>
</feature>
<evidence type="ECO:0000256" key="2">
    <source>
        <dbReference type="ARBA" id="ARBA00023242"/>
    </source>
</evidence>
<name>A0A2V5JE75_9EURO</name>
<feature type="compositionally biased region" description="Polar residues" evidence="4">
    <location>
        <begin position="1"/>
        <end position="16"/>
    </location>
</feature>
<protein>
    <recommendedName>
        <fullName evidence="5">BZIP domain-containing protein</fullName>
    </recommendedName>
</protein>
<dbReference type="InterPro" id="IPR050936">
    <property type="entry name" value="AP-1-like"/>
</dbReference>
<sequence>MVSMVETTSHPLQNEPATDPVIPKSEPMPEGSISSAVSTPEADGEILTQDVAQTQKRKGGRKPIYATSEERKQRNRQAQAAFRERRTEYIRQLESTIKRNEESLQTLQQNHRTAADECLMLRYKNSLLERILLEKGIDVQAELRLKAGAPGTAPAKPNLMTTKPPSALERAAVTRNSAQRHPQGIAPKEPFGMSQHRDGAYGIPSPQYQATPPSHASSPSHAKSPAFPFQGAMSPAGVDPHTQRSHMIAHSRNLSQTTPPMSIGQPDTAEPKSALPSAAGPRASRVPSAYYPSPFQKHYDQLEQEYDAQADMIDDEHESAVGASSYVSGYNNPGSVAQGAHPMGQHGLNQYHPHAAEGTNGAYGANNAPAASSNHILGNYEPMLDADPFGLSASMHFQTPFSYEQNNTRH</sequence>
<dbReference type="GO" id="GO:0001228">
    <property type="term" value="F:DNA-binding transcription activator activity, RNA polymerase II-specific"/>
    <property type="evidence" value="ECO:0007669"/>
    <property type="project" value="TreeGrafter"/>
</dbReference>
<evidence type="ECO:0000313" key="7">
    <source>
        <dbReference type="Proteomes" id="UP000248817"/>
    </source>
</evidence>
<dbReference type="AlphaFoldDB" id="A0A2V5JE75"/>
<dbReference type="Gene3D" id="1.20.5.170">
    <property type="match status" value="1"/>
</dbReference>
<dbReference type="PANTHER" id="PTHR40621">
    <property type="entry name" value="TRANSCRIPTION FACTOR KAPC-RELATED"/>
    <property type="match status" value="1"/>
</dbReference>
<dbReference type="InterPro" id="IPR046347">
    <property type="entry name" value="bZIP_sf"/>
</dbReference>
<gene>
    <name evidence="6" type="ORF">BP00DRAFT_444000</name>
</gene>
<feature type="compositionally biased region" description="Low complexity" evidence="4">
    <location>
        <begin position="212"/>
        <end position="229"/>
    </location>
</feature>
<dbReference type="Proteomes" id="UP000248817">
    <property type="component" value="Unassembled WGS sequence"/>
</dbReference>
<keyword evidence="2" id="KW-0539">Nucleus</keyword>
<feature type="region of interest" description="Disordered" evidence="4">
    <location>
        <begin position="332"/>
        <end position="366"/>
    </location>
</feature>
<reference evidence="6 7" key="1">
    <citation type="submission" date="2018-02" db="EMBL/GenBank/DDBJ databases">
        <title>The genomes of Aspergillus section Nigri reveals drivers in fungal speciation.</title>
        <authorList>
            <consortium name="DOE Joint Genome Institute"/>
            <person name="Vesth T.C."/>
            <person name="Nybo J."/>
            <person name="Theobald S."/>
            <person name="Brandl J."/>
            <person name="Frisvad J.C."/>
            <person name="Nielsen K.F."/>
            <person name="Lyhne E.K."/>
            <person name="Kogle M.E."/>
            <person name="Kuo A."/>
            <person name="Riley R."/>
            <person name="Clum A."/>
            <person name="Nolan M."/>
            <person name="Lipzen A."/>
            <person name="Salamov A."/>
            <person name="Henrissat B."/>
            <person name="Wiebenga A."/>
            <person name="De vries R.P."/>
            <person name="Grigoriev I.V."/>
            <person name="Mortensen U.H."/>
            <person name="Andersen M.R."/>
            <person name="Baker S.E."/>
        </authorList>
    </citation>
    <scope>NUCLEOTIDE SEQUENCE [LARGE SCALE GENOMIC DNA]</scope>
    <source>
        <strain evidence="6 7">CBS 114.80</strain>
    </source>
</reference>
<dbReference type="GO" id="GO:0000976">
    <property type="term" value="F:transcription cis-regulatory region binding"/>
    <property type="evidence" value="ECO:0007669"/>
    <property type="project" value="InterPro"/>
</dbReference>
<evidence type="ECO:0000259" key="5">
    <source>
        <dbReference type="PROSITE" id="PS00036"/>
    </source>
</evidence>
<dbReference type="PROSITE" id="PS00036">
    <property type="entry name" value="BZIP_BASIC"/>
    <property type="match status" value="1"/>
</dbReference>
<dbReference type="SUPFAM" id="SSF57959">
    <property type="entry name" value="Leucine zipper domain"/>
    <property type="match status" value="1"/>
</dbReference>
<keyword evidence="7" id="KW-1185">Reference proteome</keyword>
<proteinExistence type="predicted"/>